<accession>A0A024WR00</accession>
<dbReference type="PANTHER" id="PTHR47219">
    <property type="entry name" value="RAB GTPASE-ACTIVATING PROTEIN 1-LIKE"/>
    <property type="match status" value="1"/>
</dbReference>
<feature type="domain" description="Rab-GAP TBC" evidence="2">
    <location>
        <begin position="1"/>
        <end position="202"/>
    </location>
</feature>
<feature type="compositionally biased region" description="Basic and acidic residues" evidence="1">
    <location>
        <begin position="335"/>
        <end position="352"/>
    </location>
</feature>
<feature type="region of interest" description="Disordered" evidence="1">
    <location>
        <begin position="312"/>
        <end position="352"/>
    </location>
</feature>
<feature type="region of interest" description="Disordered" evidence="1">
    <location>
        <begin position="372"/>
        <end position="438"/>
    </location>
</feature>
<dbReference type="GO" id="GO:0005096">
    <property type="term" value="F:GTPase activator activity"/>
    <property type="evidence" value="ECO:0007669"/>
    <property type="project" value="TreeGrafter"/>
</dbReference>
<evidence type="ECO:0000313" key="4">
    <source>
        <dbReference type="Proteomes" id="UP000030699"/>
    </source>
</evidence>
<dbReference type="OrthoDB" id="294251at2759"/>
<organism evidence="3 4">
    <name type="scientific">Plasmodium falciparum MaliPS096_E11</name>
    <dbReference type="NCBI Taxonomy" id="1036727"/>
    <lineage>
        <taxon>Eukaryota</taxon>
        <taxon>Sar</taxon>
        <taxon>Alveolata</taxon>
        <taxon>Apicomplexa</taxon>
        <taxon>Aconoidasida</taxon>
        <taxon>Haemosporida</taxon>
        <taxon>Plasmodiidae</taxon>
        <taxon>Plasmodium</taxon>
        <taxon>Plasmodium (Laverania)</taxon>
    </lineage>
</organism>
<protein>
    <recommendedName>
        <fullName evidence="2">Rab-GAP TBC domain-containing protein</fullName>
    </recommendedName>
</protein>
<dbReference type="PANTHER" id="PTHR47219:SF9">
    <property type="entry name" value="GTPASE ACTIVATING PROTEIN AND CENTROSOME-ASSOCIATED, ISOFORM B"/>
    <property type="match status" value="1"/>
</dbReference>
<dbReference type="EMBL" id="KI925541">
    <property type="protein sequence ID" value="ETW49617.1"/>
    <property type="molecule type" value="Genomic_DNA"/>
</dbReference>
<dbReference type="AlphaFoldDB" id="A0A024WR00"/>
<dbReference type="GO" id="GO:0031267">
    <property type="term" value="F:small GTPase binding"/>
    <property type="evidence" value="ECO:0007669"/>
    <property type="project" value="TreeGrafter"/>
</dbReference>
<dbReference type="PROSITE" id="PS50086">
    <property type="entry name" value="TBC_RABGAP"/>
    <property type="match status" value="1"/>
</dbReference>
<proteinExistence type="predicted"/>
<dbReference type="SMART" id="SM00164">
    <property type="entry name" value="TBC"/>
    <property type="match status" value="1"/>
</dbReference>
<dbReference type="Pfam" id="PF00566">
    <property type="entry name" value="RabGAP-TBC"/>
    <property type="match status" value="1"/>
</dbReference>
<feature type="compositionally biased region" description="Acidic residues" evidence="1">
    <location>
        <begin position="312"/>
        <end position="334"/>
    </location>
</feature>
<dbReference type="SUPFAM" id="SSF47923">
    <property type="entry name" value="Ypt/Rab-GAP domain of gyp1p"/>
    <property type="match status" value="2"/>
</dbReference>
<evidence type="ECO:0000313" key="3">
    <source>
        <dbReference type="EMBL" id="ETW49617.1"/>
    </source>
</evidence>
<reference evidence="3 4" key="1">
    <citation type="submission" date="2013-02" db="EMBL/GenBank/DDBJ databases">
        <title>The Genome Annotation of Plasmodium falciparum MaliPS096_E11.</title>
        <authorList>
            <consortium name="The Broad Institute Genome Sequencing Platform"/>
            <consortium name="The Broad Institute Genome Sequencing Center for Infectious Disease"/>
            <person name="Neafsey D."/>
            <person name="Hoffman S."/>
            <person name="Volkman S."/>
            <person name="Rosenthal P."/>
            <person name="Walker B."/>
            <person name="Young S.K."/>
            <person name="Zeng Q."/>
            <person name="Gargeya S."/>
            <person name="Fitzgerald M."/>
            <person name="Haas B."/>
            <person name="Abouelleil A."/>
            <person name="Allen A.W."/>
            <person name="Alvarado L."/>
            <person name="Arachchi H.M."/>
            <person name="Berlin A.M."/>
            <person name="Chapman S.B."/>
            <person name="Gainer-Dewar J."/>
            <person name="Goldberg J."/>
            <person name="Griggs A."/>
            <person name="Gujja S."/>
            <person name="Hansen M."/>
            <person name="Howarth C."/>
            <person name="Imamovic A."/>
            <person name="Ireland A."/>
            <person name="Larimer J."/>
            <person name="McCowan C."/>
            <person name="Murphy C."/>
            <person name="Pearson M."/>
            <person name="Poon T.W."/>
            <person name="Priest M."/>
            <person name="Roberts A."/>
            <person name="Saif S."/>
            <person name="Shea T."/>
            <person name="Sisk P."/>
            <person name="Sykes S."/>
            <person name="Wortman J."/>
            <person name="Nusbaum C."/>
            <person name="Birren B."/>
        </authorList>
    </citation>
    <scope>NUCLEOTIDE SEQUENCE [LARGE SCALE GENOMIC DNA]</scope>
    <source>
        <strain evidence="3 4">MaliPS096_E11</strain>
    </source>
</reference>
<dbReference type="Gene3D" id="1.10.472.80">
    <property type="entry name" value="Ypt/Rab-GAP domain of gyp1p, domain 3"/>
    <property type="match status" value="1"/>
</dbReference>
<dbReference type="InterPro" id="IPR050302">
    <property type="entry name" value="Rab_GAP_TBC_domain"/>
</dbReference>
<sequence length="457" mass="53943">MIVGNKFWDEEKDAPILKRNANYINRENCEYICKRAEHFYEIMLSYIKEDIDVEIKEDCNDKEILRIIKLDAERTFNKEENRSLLIQVLQSIYPITNDYHQGISFISSFLLLFLEPKEVVKIITGLHKYYLPGYFKAMPKAYVRDSRVFLSILNIFHPKLYEHIKNLITPEAFVSKWFIGLNVHVLTFESLMLFFENLLKEGEIFLFKYSIALCKTLEKEIINTSDVSKLLALLRLDQKLFPNDYKVSEGQEIGEFFLNIIHTARTVDLSNINLDKLREEAYEQMRLEEERRKQIEMERLLTDDEIIFSDEEEDFTQAEDAPESETAGVEDENEGEIKYNEDENEKKNDKNEIVAETKNVEDMKDAKNHDMKYAHTEKNDKNEIVAETKNVEDMKDAKNHDMKYAHTEEIKNMDNIGKGDNEEPKNTNEKNQKCGKDNINKVDVKVQINEKREMEEY</sequence>
<dbReference type="InterPro" id="IPR035969">
    <property type="entry name" value="Rab-GAP_TBC_sf"/>
</dbReference>
<evidence type="ECO:0000256" key="1">
    <source>
        <dbReference type="SAM" id="MobiDB-lite"/>
    </source>
</evidence>
<dbReference type="Proteomes" id="UP000030699">
    <property type="component" value="Unassembled WGS sequence"/>
</dbReference>
<name>A0A024WR00_PLAFA</name>
<evidence type="ECO:0000259" key="2">
    <source>
        <dbReference type="PROSITE" id="PS50086"/>
    </source>
</evidence>
<gene>
    <name evidence="3" type="ORF">PFMALIP_02325</name>
</gene>
<dbReference type="FunFam" id="1.10.472.80:FF:000063">
    <property type="entry name" value="GTPase-activating protein, putative"/>
    <property type="match status" value="1"/>
</dbReference>
<reference evidence="3 4" key="2">
    <citation type="submission" date="2013-02" db="EMBL/GenBank/DDBJ databases">
        <title>The Genome Sequence of Plasmodium falciparum MaliPS096_E11.</title>
        <authorList>
            <consortium name="The Broad Institute Genome Sequencing Platform"/>
            <consortium name="The Broad Institute Genome Sequencing Center for Infectious Disease"/>
            <person name="Neafsey D."/>
            <person name="Cheeseman I."/>
            <person name="Volkman S."/>
            <person name="Adams J."/>
            <person name="Walker B."/>
            <person name="Young S.K."/>
            <person name="Zeng Q."/>
            <person name="Gargeya S."/>
            <person name="Fitzgerald M."/>
            <person name="Haas B."/>
            <person name="Abouelleil A."/>
            <person name="Alvarado L."/>
            <person name="Arachchi H.M."/>
            <person name="Berlin A.M."/>
            <person name="Chapman S.B."/>
            <person name="Dewar J."/>
            <person name="Goldberg J."/>
            <person name="Griggs A."/>
            <person name="Gujja S."/>
            <person name="Hansen M."/>
            <person name="Howarth C."/>
            <person name="Imamovic A."/>
            <person name="Larimer J."/>
            <person name="McCowan C."/>
            <person name="Murphy C."/>
            <person name="Neiman D."/>
            <person name="Pearson M."/>
            <person name="Priest M."/>
            <person name="Roberts A."/>
            <person name="Saif S."/>
            <person name="Shea T."/>
            <person name="Sisk P."/>
            <person name="Sykes S."/>
            <person name="Wortman J."/>
            <person name="Nusbaum C."/>
            <person name="Birren B."/>
        </authorList>
    </citation>
    <scope>NUCLEOTIDE SEQUENCE [LARGE SCALE GENOMIC DNA]</scope>
    <source>
        <strain evidence="3 4">MaliPS096_E11</strain>
    </source>
</reference>
<dbReference type="InterPro" id="IPR000195">
    <property type="entry name" value="Rab-GAP-TBC_dom"/>
</dbReference>